<feature type="transmembrane region" description="Helical" evidence="2">
    <location>
        <begin position="157"/>
        <end position="175"/>
    </location>
</feature>
<dbReference type="AlphaFoldDB" id="A0A6F8ZIA3"/>
<keyword evidence="2" id="KW-0812">Transmembrane</keyword>
<accession>A0A6F8ZIA3</accession>
<reference evidence="3 4" key="1">
    <citation type="submission" date="2020-02" db="EMBL/GenBank/DDBJ databases">
        <authorList>
            <person name="Hogendoorn C."/>
        </authorList>
    </citation>
    <scope>NUCLEOTIDE SEQUENCE [LARGE SCALE GENOMIC DNA]</scope>
    <source>
        <strain evidence="3">R501</strain>
    </source>
</reference>
<dbReference type="EMBL" id="LR778114">
    <property type="protein sequence ID" value="CAB1129382.1"/>
    <property type="molecule type" value="Genomic_DNA"/>
</dbReference>
<proteinExistence type="predicted"/>
<gene>
    <name evidence="3" type="ORF">R50_1885</name>
</gene>
<evidence type="ECO:0000313" key="3">
    <source>
        <dbReference type="EMBL" id="CAB1129382.1"/>
    </source>
</evidence>
<dbReference type="KEGG" id="hfv:R50_1885"/>
<feature type="transmembrane region" description="Helical" evidence="2">
    <location>
        <begin position="126"/>
        <end position="145"/>
    </location>
</feature>
<evidence type="ECO:0000256" key="2">
    <source>
        <dbReference type="SAM" id="Phobius"/>
    </source>
</evidence>
<feature type="region of interest" description="Disordered" evidence="1">
    <location>
        <begin position="183"/>
        <end position="202"/>
    </location>
</feature>
<keyword evidence="4" id="KW-1185">Reference proteome</keyword>
<name>A0A6F8ZIA3_9FIRM</name>
<keyword evidence="2" id="KW-0472">Membrane</keyword>
<evidence type="ECO:0000256" key="1">
    <source>
        <dbReference type="SAM" id="MobiDB-lite"/>
    </source>
</evidence>
<sequence length="244" mass="23957">MGLGGLASQTAVVLSGTGPPLPPARRGGRGPDSGHVGHPAQRDAVGGRSQRRPADGPLPVPAGTGGGTVAGDRAAGVGGAGPHPRPERPPARRGLPVQAAGAGLTVLVGAGAAAARVGPAGAGRALPALLAGAFQALGTLVSGHWGGVAVLVGLEGTLLLAGVLLAVPVPGLTLVRPWWWPGRGRGGGGKSSPRPATPSGCKGCGHWRRPTCAAAGARRPGGSTACSWWWRRGARRPWPSVPAS</sequence>
<dbReference type="Proteomes" id="UP000503399">
    <property type="component" value="Chromosome"/>
</dbReference>
<protein>
    <submittedName>
        <fullName evidence="3">Uncharacterized protein</fullName>
    </submittedName>
</protein>
<organism evidence="3 4">
    <name type="scientific">Candidatus Hydrogenisulfobacillus filiaventi</name>
    <dbReference type="NCBI Taxonomy" id="2707344"/>
    <lineage>
        <taxon>Bacteria</taxon>
        <taxon>Bacillati</taxon>
        <taxon>Bacillota</taxon>
        <taxon>Clostridia</taxon>
        <taxon>Eubacteriales</taxon>
        <taxon>Clostridiales Family XVII. Incertae Sedis</taxon>
        <taxon>Candidatus Hydrogenisulfobacillus</taxon>
    </lineage>
</organism>
<feature type="region of interest" description="Disordered" evidence="1">
    <location>
        <begin position="1"/>
        <end position="95"/>
    </location>
</feature>
<keyword evidence="2" id="KW-1133">Transmembrane helix</keyword>
<feature type="transmembrane region" description="Helical" evidence="2">
    <location>
        <begin position="95"/>
        <end position="114"/>
    </location>
</feature>
<evidence type="ECO:0000313" key="4">
    <source>
        <dbReference type="Proteomes" id="UP000503399"/>
    </source>
</evidence>